<dbReference type="RefSeq" id="XP_030991812.1">
    <property type="nucleotide sequence ID" value="XM_031135362.1"/>
</dbReference>
<protein>
    <submittedName>
        <fullName evidence="5">Uncharacterized protein</fullName>
    </submittedName>
</protein>
<dbReference type="PANTHER" id="PTHR24201">
    <property type="entry name" value="ANK_REP_REGION DOMAIN-CONTAINING PROTEIN"/>
    <property type="match status" value="1"/>
</dbReference>
<evidence type="ECO:0000313" key="6">
    <source>
        <dbReference type="Proteomes" id="UP000319257"/>
    </source>
</evidence>
<keyword evidence="1" id="KW-0677">Repeat</keyword>
<dbReference type="InParanoid" id="A0A507AZ22"/>
<dbReference type="OrthoDB" id="4772757at2759"/>
<dbReference type="PANTHER" id="PTHR24201:SF15">
    <property type="entry name" value="ANKYRIN REPEAT DOMAIN-CONTAINING PROTEIN 66"/>
    <property type="match status" value="1"/>
</dbReference>
<dbReference type="InterPro" id="IPR036770">
    <property type="entry name" value="Ankyrin_rpt-contain_sf"/>
</dbReference>
<accession>A0A507AZ22</accession>
<sequence>MNGTDQQPEDVPDVAPIYEPQVNYGTMESSTDDVPTYTETDEASLEARIERAKAHELAPLELPLTEGLPSPLGNMGDDPSPELRTAFFERYHLAIDIINAFYEAIRLRRDDQVESMVRSGLVSPDVRGTQGDRPLLAAVRAGNPAMILTLARLGADPALMGRDSYLEPLRAPLHLAAQRGSLAAVRVLIEDLGADDALVAPDGEIALRLAARGGHREVVDYLPSRRTGGWRRWKAAHEREMRVVGDAAMGIVLFCKFFAWSVPKFVVYTAPRHMWKERKRFGRWCKRQVVEFPRRAKRAASAVARGIKEIPALIKEIPNMVKKAFKAVSKGAKVVIDWIVEGVTKVANAVAYVFNRAVSFIHTVVMALINFFKRITLKDVWDGLVIVFKSLFVDVPKAIWTFILKFGRTSLKVLEALFGIIGTIIWYLGYGIFWLVKFIPTRIWKILSALVRLIGEGFHELLVWYDPKRV</sequence>
<dbReference type="SUPFAM" id="SSF48403">
    <property type="entry name" value="Ankyrin repeat"/>
    <property type="match status" value="1"/>
</dbReference>
<evidence type="ECO:0000256" key="1">
    <source>
        <dbReference type="ARBA" id="ARBA00022737"/>
    </source>
</evidence>
<organism evidence="5 6">
    <name type="scientific">Thyridium curvatum</name>
    <dbReference type="NCBI Taxonomy" id="1093900"/>
    <lineage>
        <taxon>Eukaryota</taxon>
        <taxon>Fungi</taxon>
        <taxon>Dikarya</taxon>
        <taxon>Ascomycota</taxon>
        <taxon>Pezizomycotina</taxon>
        <taxon>Sordariomycetes</taxon>
        <taxon>Sordariomycetidae</taxon>
        <taxon>Thyridiales</taxon>
        <taxon>Thyridiaceae</taxon>
        <taxon>Thyridium</taxon>
    </lineage>
</organism>
<dbReference type="AlphaFoldDB" id="A0A507AZ22"/>
<dbReference type="STRING" id="1093900.A0A507AZ22"/>
<keyword evidence="6" id="KW-1185">Reference proteome</keyword>
<keyword evidence="4" id="KW-0812">Transmembrane</keyword>
<keyword evidence="2" id="KW-0040">ANK repeat</keyword>
<keyword evidence="4" id="KW-1133">Transmembrane helix</keyword>
<evidence type="ECO:0000256" key="3">
    <source>
        <dbReference type="SAM" id="MobiDB-lite"/>
    </source>
</evidence>
<dbReference type="InterPro" id="IPR002110">
    <property type="entry name" value="Ankyrin_rpt"/>
</dbReference>
<feature type="compositionally biased region" description="Polar residues" evidence="3">
    <location>
        <begin position="23"/>
        <end position="33"/>
    </location>
</feature>
<name>A0A507AZ22_9PEZI</name>
<dbReference type="SMART" id="SM00248">
    <property type="entry name" value="ANK"/>
    <property type="match status" value="3"/>
</dbReference>
<feature type="transmembrane region" description="Helical" evidence="4">
    <location>
        <begin position="384"/>
        <end position="404"/>
    </location>
</feature>
<comment type="caution">
    <text evidence="5">The sequence shown here is derived from an EMBL/GenBank/DDBJ whole genome shotgun (WGS) entry which is preliminary data.</text>
</comment>
<keyword evidence="4" id="KW-0472">Membrane</keyword>
<dbReference type="EMBL" id="SKBQ01000005">
    <property type="protein sequence ID" value="TPX10101.1"/>
    <property type="molecule type" value="Genomic_DNA"/>
</dbReference>
<feature type="transmembrane region" description="Helical" evidence="4">
    <location>
        <begin position="416"/>
        <end position="436"/>
    </location>
</feature>
<gene>
    <name evidence="5" type="ORF">E0L32_001298</name>
</gene>
<feature type="region of interest" description="Disordered" evidence="3">
    <location>
        <begin position="1"/>
        <end position="41"/>
    </location>
</feature>
<proteinExistence type="predicted"/>
<feature type="transmembrane region" description="Helical" evidence="4">
    <location>
        <begin position="349"/>
        <end position="372"/>
    </location>
</feature>
<evidence type="ECO:0000256" key="2">
    <source>
        <dbReference type="ARBA" id="ARBA00023043"/>
    </source>
</evidence>
<dbReference type="InterPro" id="IPR050776">
    <property type="entry name" value="Ank_Repeat/CDKN_Inhibitor"/>
</dbReference>
<reference evidence="5 6" key="1">
    <citation type="submission" date="2019-06" db="EMBL/GenBank/DDBJ databases">
        <title>Draft genome sequence of the filamentous fungus Phialemoniopsis curvata isolated from diesel fuel.</title>
        <authorList>
            <person name="Varaljay V.A."/>
            <person name="Lyon W.J."/>
            <person name="Crouch A.L."/>
            <person name="Drake C.E."/>
            <person name="Hollomon J.M."/>
            <person name="Nadeau L.J."/>
            <person name="Nunn H.S."/>
            <person name="Stevenson B.S."/>
            <person name="Bojanowski C.L."/>
            <person name="Crookes-Goodson W.J."/>
        </authorList>
    </citation>
    <scope>NUCLEOTIDE SEQUENCE [LARGE SCALE GENOMIC DNA]</scope>
    <source>
        <strain evidence="5 6">D216</strain>
    </source>
</reference>
<evidence type="ECO:0000313" key="5">
    <source>
        <dbReference type="EMBL" id="TPX10101.1"/>
    </source>
</evidence>
<dbReference type="Pfam" id="PF12796">
    <property type="entry name" value="Ank_2"/>
    <property type="match status" value="1"/>
</dbReference>
<dbReference type="Proteomes" id="UP000319257">
    <property type="component" value="Unassembled WGS sequence"/>
</dbReference>
<dbReference type="Gene3D" id="1.25.40.20">
    <property type="entry name" value="Ankyrin repeat-containing domain"/>
    <property type="match status" value="1"/>
</dbReference>
<evidence type="ECO:0000256" key="4">
    <source>
        <dbReference type="SAM" id="Phobius"/>
    </source>
</evidence>
<dbReference type="GeneID" id="41968745"/>